<keyword evidence="2" id="KW-1185">Reference proteome</keyword>
<organism evidence="1 2">
    <name type="scientific">Amborella trichopoda</name>
    <dbReference type="NCBI Taxonomy" id="13333"/>
    <lineage>
        <taxon>Eukaryota</taxon>
        <taxon>Viridiplantae</taxon>
        <taxon>Streptophyta</taxon>
        <taxon>Embryophyta</taxon>
        <taxon>Tracheophyta</taxon>
        <taxon>Spermatophyta</taxon>
        <taxon>Magnoliopsida</taxon>
        <taxon>Amborellales</taxon>
        <taxon>Amborellaceae</taxon>
        <taxon>Amborella</taxon>
    </lineage>
</organism>
<feature type="non-terminal residue" evidence="1">
    <location>
        <position position="106"/>
    </location>
</feature>
<dbReference type="Proteomes" id="UP000017836">
    <property type="component" value="Unassembled WGS sequence"/>
</dbReference>
<dbReference type="AlphaFoldDB" id="W1NSK3"/>
<protein>
    <submittedName>
        <fullName evidence="1">Uncharacterized protein</fullName>
    </submittedName>
</protein>
<sequence>MGFMNISNKNLEIGEAQPSVWDLSTYGIRQLLRTYEARKTKLFLQCEAAKYLLTLLCEVNVSHIPRRFNAKLVHGKSGASYVTPPESISACLCSRKTRPSLIMGLQ</sequence>
<dbReference type="EMBL" id="KI394952">
    <property type="protein sequence ID" value="ERN00097.1"/>
    <property type="molecule type" value="Genomic_DNA"/>
</dbReference>
<reference evidence="2" key="1">
    <citation type="journal article" date="2013" name="Science">
        <title>The Amborella genome and the evolution of flowering plants.</title>
        <authorList>
            <consortium name="Amborella Genome Project"/>
        </authorList>
    </citation>
    <scope>NUCLEOTIDE SEQUENCE [LARGE SCALE GENOMIC DNA]</scope>
</reference>
<evidence type="ECO:0000313" key="2">
    <source>
        <dbReference type="Proteomes" id="UP000017836"/>
    </source>
</evidence>
<evidence type="ECO:0000313" key="1">
    <source>
        <dbReference type="EMBL" id="ERN00097.1"/>
    </source>
</evidence>
<name>W1NSK3_AMBTC</name>
<proteinExistence type="predicted"/>
<accession>W1NSK3</accession>
<gene>
    <name evidence="1" type="ORF">AMTR_s00112p00020820</name>
</gene>
<dbReference type="HOGENOM" id="CLU_2229965_0_0_1"/>
<dbReference type="Gramene" id="ERN00097">
    <property type="protein sequence ID" value="ERN00097"/>
    <property type="gene ID" value="AMTR_s00112p00020820"/>
</dbReference>